<evidence type="ECO:0000259" key="12">
    <source>
        <dbReference type="Pfam" id="PF05022"/>
    </source>
</evidence>
<dbReference type="Proteomes" id="UP000664991">
    <property type="component" value="Unassembled WGS sequence"/>
</dbReference>
<comment type="function">
    <text evidence="10">Catalyzes the first and rate-limiting reaction of the four reactions that constitute the long-chain fatty acids elongation cycle. This endoplasmic reticulum-bound enzymatic process allows the addition of 2 carbons to the chain of long- and very long-chain fatty acids (VLCFAs) per cycle. Condensing enzyme with higher activity toward C18 acyl-CoAs, especially C18:0 acyl-CoAs. May participate to the production of saturated and monounsaturated VLCFAs of different chain lengths that are involved in multiple biological processes as precursors of membrane lipids and lipid mediators.</text>
</comment>
<evidence type="ECO:0000256" key="11">
    <source>
        <dbReference type="SAM" id="MobiDB-lite"/>
    </source>
</evidence>
<feature type="compositionally biased region" description="Acidic residues" evidence="11">
    <location>
        <begin position="168"/>
        <end position="178"/>
    </location>
</feature>
<evidence type="ECO:0000313" key="13">
    <source>
        <dbReference type="EMBL" id="KAG5195974.1"/>
    </source>
</evidence>
<comment type="domain">
    <text evidence="10">The C-terminal di-lysine motif may confer endoplasmic reticulum localization.</text>
</comment>
<evidence type="ECO:0000256" key="9">
    <source>
        <dbReference type="ARBA" id="ARBA00023160"/>
    </source>
</evidence>
<dbReference type="InterPro" id="IPR006594">
    <property type="entry name" value="LisH"/>
</dbReference>
<feature type="transmembrane region" description="Helical" evidence="10">
    <location>
        <begin position="918"/>
        <end position="944"/>
    </location>
</feature>
<feature type="compositionally biased region" description="Acidic residues" evidence="11">
    <location>
        <begin position="85"/>
        <end position="94"/>
    </location>
</feature>
<dbReference type="InterPro" id="IPR002076">
    <property type="entry name" value="ELO_fam"/>
</dbReference>
<feature type="compositionally biased region" description="Basic and acidic residues" evidence="11">
    <location>
        <begin position="141"/>
        <end position="151"/>
    </location>
</feature>
<feature type="transmembrane region" description="Helical" evidence="10">
    <location>
        <begin position="754"/>
        <end position="776"/>
    </location>
</feature>
<feature type="transmembrane region" description="Helical" evidence="10">
    <location>
        <begin position="956"/>
        <end position="975"/>
    </location>
</feature>
<protein>
    <recommendedName>
        <fullName evidence="10">Elongation of very long chain fatty acids protein 3</fullName>
        <ecNumber evidence="10">2.3.1.199</ecNumber>
    </recommendedName>
    <alternativeName>
        <fullName evidence="10">3-keto acyl-CoA synthase ELOVL3</fullName>
    </alternativeName>
    <alternativeName>
        <fullName evidence="10">ELOVL fatty acid elongase 3</fullName>
        <shortName evidence="10">ELOVL FA elongase 3</shortName>
    </alternativeName>
    <alternativeName>
        <fullName evidence="10">Very long chain 3-ketoacyl-CoA synthase 3</fullName>
    </alternativeName>
    <alternativeName>
        <fullName evidence="10">Very long chain 3-oxoacyl-CoA synthase 3</fullName>
    </alternativeName>
</protein>
<keyword evidence="7 10" id="KW-0443">Lipid metabolism</keyword>
<feature type="compositionally biased region" description="Low complexity" evidence="11">
    <location>
        <begin position="248"/>
        <end position="272"/>
    </location>
</feature>
<evidence type="ECO:0000313" key="14">
    <source>
        <dbReference type="Proteomes" id="UP000664991"/>
    </source>
</evidence>
<evidence type="ECO:0000256" key="1">
    <source>
        <dbReference type="ARBA" id="ARBA00004141"/>
    </source>
</evidence>
<accession>A0A835ZNT0</accession>
<keyword evidence="9 10" id="KW-0275">Fatty acid biosynthesis</keyword>
<feature type="compositionally biased region" description="Polar residues" evidence="11">
    <location>
        <begin position="309"/>
        <end position="324"/>
    </location>
</feature>
<feature type="short sequence motif" description="Di-lysine motif" evidence="10">
    <location>
        <begin position="987"/>
        <end position="991"/>
    </location>
</feature>
<feature type="compositionally biased region" description="Pro residues" evidence="11">
    <location>
        <begin position="296"/>
        <end position="306"/>
    </location>
</feature>
<evidence type="ECO:0000256" key="5">
    <source>
        <dbReference type="ARBA" id="ARBA00022832"/>
    </source>
</evidence>
<feature type="compositionally biased region" description="Basic and acidic residues" evidence="11">
    <location>
        <begin position="562"/>
        <end position="576"/>
    </location>
</feature>
<feature type="region of interest" description="Disordered" evidence="11">
    <location>
        <begin position="63"/>
        <end position="632"/>
    </location>
</feature>
<dbReference type="HAMAP" id="MF_03203">
    <property type="entry name" value="VLCF_elongase_3"/>
    <property type="match status" value="1"/>
</dbReference>
<sequence length="991" mass="107690">MADAGLRRVVPSDLYPLVLGFLRDNQLSSVANKFVKATGATQQDANASSLLDIYSFWLNRSTKAPKRKLQANGPVAKKKTSSSDSSDDSSEEENQAPPAKKAAVPAKQASLLQHPGKAAVKASESSSSSSEESSDDEEEEDRKKKPVEKGVKPQAKTVKAPPKKAESSDSDSDSSSEDEAPKNQKPKTTPVAVKTQAKAPAKPGTSPRPAPKVANGKAASSSSGSSSSSDDDSEEEKAVAISKKTIPKKQVVAKAPVKMVAAPAQKSSSSEDSSSEEEEEEQKKKPMKKKPGPYSSVPPPSVPPPKKSLGTQSPKKAAEKQQTVESSEESSDESDSSSEEEKKPPAKAVIAKAATKAAPAKKAAESSSDSSDSDSSEDEATAKPAGTTKNPSSKPAATPKQPAAKLAATPKQAVGSGQKPLTRKADSSSSEEESSSSDEEETKKTVATPKSKATVKAALSLPAKQASQGAGGSSSDSDSSSSEEEEEKKTPKPPTKKPRKEVGAVAPSKPASGKKAKAESSSSSSSDDSSEEEEEKPKGKGTPRPQATKANGTSALTAQNGKADRGSNEEEEEKKKAAVAVAKPGSEKKKKKKNEAAKEAETPPAKKIKPQTPNTFPKRKKGERRASSPFRRIREEEIEVDARVADNSFDAKRGAAGDWGERANQVLKFTKGKSFRHEKTKKKRGSYRGGSISVQVNSVKFDSFSPVVLSSSSRPQRLQNEMVTTVNTSDEIEQMFQPYNFELFRDMRPFLEEYWATSFAIVLIYLLLIFVGQNYMKSQKGFNLQRPLILWSFCLAVFSIFGTVRMWGYMGTLLLRGSPKQTICFSSFINSPIIQFWSFLFVLSKVVELGDTAFIILRKRPLIFVHWYHHSTVLVYSSFGYKNKVAAGGWFMTMNFGVHAVMYTYYTLKAAKVKSPRWFPMLVTSLQILQMFIGATVGILAYIWRQEKGCHTTEEHFFWSFILYATYFVLFVKFFHQNYIIPKIKAKTKSQ</sequence>
<keyword evidence="2 10" id="KW-0444">Lipid biosynthesis</keyword>
<evidence type="ECO:0000256" key="10">
    <source>
        <dbReference type="HAMAP-Rule" id="MF_03203"/>
    </source>
</evidence>
<dbReference type="GO" id="GO:0005730">
    <property type="term" value="C:nucleolus"/>
    <property type="evidence" value="ECO:0007669"/>
    <property type="project" value="InterPro"/>
</dbReference>
<dbReference type="UniPathway" id="UPA00658"/>
<dbReference type="InterPro" id="IPR007718">
    <property type="entry name" value="Srp40_C"/>
</dbReference>
<dbReference type="PANTHER" id="PTHR23216:SF1">
    <property type="entry name" value="NUCLEOLAR AND COILED-BODY PHOSPHOPROTEIN 1"/>
    <property type="match status" value="1"/>
</dbReference>
<feature type="compositionally biased region" description="Acidic residues" evidence="11">
    <location>
        <begin position="429"/>
        <end position="440"/>
    </location>
</feature>
<dbReference type="AlphaFoldDB" id="A0A835ZNT0"/>
<feature type="compositionally biased region" description="Low complexity" evidence="11">
    <location>
        <begin position="346"/>
        <end position="370"/>
    </location>
</feature>
<keyword evidence="10" id="KW-0256">Endoplasmic reticulum</keyword>
<feature type="transmembrane region" description="Helical" evidence="10">
    <location>
        <begin position="788"/>
        <end position="808"/>
    </location>
</feature>
<dbReference type="Pfam" id="PF05022">
    <property type="entry name" value="SRP40_C"/>
    <property type="match status" value="1"/>
</dbReference>
<evidence type="ECO:0000256" key="6">
    <source>
        <dbReference type="ARBA" id="ARBA00022989"/>
    </source>
</evidence>
<dbReference type="GO" id="GO:0005789">
    <property type="term" value="C:endoplasmic reticulum membrane"/>
    <property type="evidence" value="ECO:0007669"/>
    <property type="project" value="UniProtKB-SubCell"/>
</dbReference>
<organism evidence="13 14">
    <name type="scientific">Ovis aries</name>
    <name type="common">Sheep</name>
    <dbReference type="NCBI Taxonomy" id="9940"/>
    <lineage>
        <taxon>Eukaryota</taxon>
        <taxon>Metazoa</taxon>
        <taxon>Chordata</taxon>
        <taxon>Craniata</taxon>
        <taxon>Vertebrata</taxon>
        <taxon>Euteleostomi</taxon>
        <taxon>Mammalia</taxon>
        <taxon>Eutheria</taxon>
        <taxon>Laurasiatheria</taxon>
        <taxon>Artiodactyla</taxon>
        <taxon>Ruminantia</taxon>
        <taxon>Pecora</taxon>
        <taxon>Bovidae</taxon>
        <taxon>Caprinae</taxon>
        <taxon>Ovis</taxon>
    </lineage>
</organism>
<dbReference type="EMBL" id="JAEMGP010000022">
    <property type="protein sequence ID" value="KAG5195974.1"/>
    <property type="molecule type" value="Genomic_DNA"/>
</dbReference>
<dbReference type="InterPro" id="IPR030457">
    <property type="entry name" value="ELO_CS"/>
</dbReference>
<evidence type="ECO:0000256" key="3">
    <source>
        <dbReference type="ARBA" id="ARBA00022679"/>
    </source>
</evidence>
<keyword evidence="8 10" id="KW-0472">Membrane</keyword>
<feature type="compositionally biased region" description="Acidic residues" evidence="11">
    <location>
        <begin position="326"/>
        <end position="338"/>
    </location>
</feature>
<feature type="compositionally biased region" description="Low complexity" evidence="11">
    <location>
        <begin position="507"/>
        <end position="527"/>
    </location>
</feature>
<evidence type="ECO:0000256" key="2">
    <source>
        <dbReference type="ARBA" id="ARBA00022516"/>
    </source>
</evidence>
<dbReference type="PROSITE" id="PS50896">
    <property type="entry name" value="LISH"/>
    <property type="match status" value="1"/>
</dbReference>
<dbReference type="GO" id="GO:0009922">
    <property type="term" value="F:fatty acid elongase activity"/>
    <property type="evidence" value="ECO:0007669"/>
    <property type="project" value="UniProtKB-UniRule"/>
</dbReference>
<dbReference type="GO" id="GO:0034625">
    <property type="term" value="P:fatty acid elongation, monounsaturated fatty acid"/>
    <property type="evidence" value="ECO:0007669"/>
    <property type="project" value="UniProtKB-UniRule"/>
</dbReference>
<feature type="domain" description="Srp40 C-terminal" evidence="12">
    <location>
        <begin position="629"/>
        <end position="701"/>
    </location>
</feature>
<dbReference type="Pfam" id="PF01151">
    <property type="entry name" value="ELO"/>
    <property type="match status" value="1"/>
</dbReference>
<dbReference type="InterPro" id="IPR039191">
    <property type="entry name" value="Nopp140-like"/>
</dbReference>
<evidence type="ECO:0000256" key="7">
    <source>
        <dbReference type="ARBA" id="ARBA00023098"/>
    </source>
</evidence>
<comment type="pathway">
    <text evidence="10">Lipid metabolism; polyunsaturated fatty acid biosynthesis.</text>
</comment>
<comment type="catalytic activity">
    <reaction evidence="10">
        <text>a very-long-chain acyl-CoA + malonyl-CoA + H(+) = a very-long-chain 3-oxoacyl-CoA + CO2 + CoA</text>
        <dbReference type="Rhea" id="RHEA:32727"/>
        <dbReference type="ChEBI" id="CHEBI:15378"/>
        <dbReference type="ChEBI" id="CHEBI:16526"/>
        <dbReference type="ChEBI" id="CHEBI:57287"/>
        <dbReference type="ChEBI" id="CHEBI:57384"/>
        <dbReference type="ChEBI" id="CHEBI:90725"/>
        <dbReference type="ChEBI" id="CHEBI:90736"/>
        <dbReference type="EC" id="2.3.1.199"/>
    </reaction>
</comment>
<keyword evidence="5 10" id="KW-0276">Fatty acid metabolism</keyword>
<comment type="caution">
    <text evidence="10">Lacks conserved residue(s) required for the propagation of feature annotation.</text>
</comment>
<dbReference type="GO" id="GO:0019367">
    <property type="term" value="P:fatty acid elongation, saturated fatty acid"/>
    <property type="evidence" value="ECO:0007669"/>
    <property type="project" value="UniProtKB-UniRule"/>
</dbReference>
<proteinExistence type="inferred from homology"/>
<comment type="PTM">
    <text evidence="10">N-Glycosylated.</text>
</comment>
<keyword evidence="6 10" id="KW-1133">Transmembrane helix</keyword>
<comment type="subcellular location">
    <subcellularLocation>
        <location evidence="10">Endoplasmic reticulum membrane</location>
        <topology evidence="10">Multi-pass membrane protein</topology>
    </subcellularLocation>
    <subcellularLocation>
        <location evidence="1">Membrane</location>
        <topology evidence="1">Multi-pass membrane protein</topology>
    </subcellularLocation>
</comment>
<keyword evidence="10" id="KW-0325">Glycoprotein</keyword>
<keyword evidence="3 10" id="KW-0808">Transferase</keyword>
<evidence type="ECO:0000256" key="8">
    <source>
        <dbReference type="ARBA" id="ARBA00023136"/>
    </source>
</evidence>
<dbReference type="PROSITE" id="PS01188">
    <property type="entry name" value="ELO"/>
    <property type="match status" value="1"/>
</dbReference>
<feature type="transmembrane region" description="Helical" evidence="10">
    <location>
        <begin position="828"/>
        <end position="850"/>
    </location>
</feature>
<dbReference type="GO" id="GO:0042761">
    <property type="term" value="P:very long-chain fatty acid biosynthetic process"/>
    <property type="evidence" value="ECO:0007669"/>
    <property type="project" value="UniProtKB-UniRule"/>
</dbReference>
<evidence type="ECO:0000256" key="4">
    <source>
        <dbReference type="ARBA" id="ARBA00022692"/>
    </source>
</evidence>
<dbReference type="InterPro" id="IPR033679">
    <property type="entry name" value="ELOVL3"/>
</dbReference>
<dbReference type="GO" id="GO:0035338">
    <property type="term" value="P:long-chain fatty-acyl-CoA biosynthetic process"/>
    <property type="evidence" value="ECO:0007669"/>
    <property type="project" value="UniProtKB-UniRule"/>
</dbReference>
<dbReference type="GO" id="GO:0006636">
    <property type="term" value="P:unsaturated fatty acid biosynthetic process"/>
    <property type="evidence" value="ECO:0007669"/>
    <property type="project" value="UniProtKB-UniRule"/>
</dbReference>
<comment type="similarity">
    <text evidence="10">Belongs to the ELO family. ELOVL3 subfamily.</text>
</comment>
<name>A0A835ZNT0_SHEEP</name>
<gene>
    <name evidence="10" type="primary">ELOVL3</name>
    <name evidence="13" type="ORF">JEQ12_011610</name>
</gene>
<dbReference type="GO" id="GO:0005654">
    <property type="term" value="C:nucleoplasm"/>
    <property type="evidence" value="ECO:0007669"/>
    <property type="project" value="TreeGrafter"/>
</dbReference>
<dbReference type="GO" id="GO:0034626">
    <property type="term" value="P:fatty acid elongation, polyunsaturated fatty acid"/>
    <property type="evidence" value="ECO:0007669"/>
    <property type="project" value="UniProtKB-UniRule"/>
</dbReference>
<dbReference type="EC" id="2.3.1.199" evidence="10"/>
<dbReference type="PANTHER" id="PTHR23216">
    <property type="entry name" value="NUCLEOLAR AND COILED-BODY PHOSPHOPROTEIN 1"/>
    <property type="match status" value="1"/>
</dbReference>
<reference evidence="13 14" key="1">
    <citation type="submission" date="2020-12" db="EMBL/GenBank/DDBJ databases">
        <title>De novo assembly of Tibetan sheep genome.</title>
        <authorList>
            <person name="Li X."/>
        </authorList>
    </citation>
    <scope>NUCLEOTIDE SEQUENCE [LARGE SCALE GENOMIC DNA]</scope>
    <source>
        <tissue evidence="13">Heart</tissue>
    </source>
</reference>
<feature type="compositionally biased region" description="Polar residues" evidence="11">
    <location>
        <begin position="548"/>
        <end position="560"/>
    </location>
</feature>
<comment type="caution">
    <text evidence="13">The sequence shown here is derived from an EMBL/GenBank/DDBJ whole genome shotgun (WGS) entry which is preliminary data.</text>
</comment>
<keyword evidence="4 10" id="KW-0812">Transmembrane</keyword>
<feature type="compositionally biased region" description="Low complexity" evidence="11">
    <location>
        <begin position="95"/>
        <end position="109"/>
    </location>
</feature>
<feature type="compositionally biased region" description="Low complexity" evidence="11">
    <location>
        <begin position="394"/>
        <end position="413"/>
    </location>
</feature>
<feature type="transmembrane region" description="Helical" evidence="10">
    <location>
        <begin position="887"/>
        <end position="906"/>
    </location>
</feature>